<organism evidence="1 2">
    <name type="scientific">Candidatus Mediterraneibacter faecigallinarum</name>
    <dbReference type="NCBI Taxonomy" id="2838669"/>
    <lineage>
        <taxon>Bacteria</taxon>
        <taxon>Bacillati</taxon>
        <taxon>Bacillota</taxon>
        <taxon>Clostridia</taxon>
        <taxon>Lachnospirales</taxon>
        <taxon>Lachnospiraceae</taxon>
        <taxon>Mediterraneibacter</taxon>
    </lineage>
</organism>
<name>A0A9D2NXE8_9FIRM</name>
<dbReference type="AlphaFoldDB" id="A0A9D2NXE8"/>
<dbReference type="Gene3D" id="1.10.10.1150">
    <property type="entry name" value="Coenzyme PQQ synthesis protein D (PqqD)"/>
    <property type="match status" value="1"/>
</dbReference>
<evidence type="ECO:0000313" key="2">
    <source>
        <dbReference type="Proteomes" id="UP000823894"/>
    </source>
</evidence>
<sequence>MEIIKRYCIKPNFVLRRIAGEYAIVPVDVESELTNAVMQPNETAAFIWQTFQQPMTEAEVVEKVKQEFDAPEEVIQNAVHRFVVESLKLRILEEKIK</sequence>
<protein>
    <submittedName>
        <fullName evidence="1">PqqD family protein</fullName>
    </submittedName>
</protein>
<gene>
    <name evidence="1" type="ORF">H9757_11410</name>
</gene>
<reference evidence="1" key="2">
    <citation type="submission" date="2021-04" db="EMBL/GenBank/DDBJ databases">
        <authorList>
            <person name="Gilroy R."/>
        </authorList>
    </citation>
    <scope>NUCLEOTIDE SEQUENCE</scope>
    <source>
        <strain evidence="1">ChiGjej1B1-1692</strain>
    </source>
</reference>
<dbReference type="EMBL" id="DWWK01000189">
    <property type="protein sequence ID" value="HJC39649.1"/>
    <property type="molecule type" value="Genomic_DNA"/>
</dbReference>
<evidence type="ECO:0000313" key="1">
    <source>
        <dbReference type="EMBL" id="HJC39649.1"/>
    </source>
</evidence>
<reference evidence="1" key="1">
    <citation type="journal article" date="2021" name="PeerJ">
        <title>Extensive microbial diversity within the chicken gut microbiome revealed by metagenomics and culture.</title>
        <authorList>
            <person name="Gilroy R."/>
            <person name="Ravi A."/>
            <person name="Getino M."/>
            <person name="Pursley I."/>
            <person name="Horton D.L."/>
            <person name="Alikhan N.F."/>
            <person name="Baker D."/>
            <person name="Gharbi K."/>
            <person name="Hall N."/>
            <person name="Watson M."/>
            <person name="Adriaenssens E.M."/>
            <person name="Foster-Nyarko E."/>
            <person name="Jarju S."/>
            <person name="Secka A."/>
            <person name="Antonio M."/>
            <person name="Oren A."/>
            <person name="Chaudhuri R.R."/>
            <person name="La Ragione R."/>
            <person name="Hildebrand F."/>
            <person name="Pallen M.J."/>
        </authorList>
    </citation>
    <scope>NUCLEOTIDE SEQUENCE</scope>
    <source>
        <strain evidence="1">ChiGjej1B1-1692</strain>
    </source>
</reference>
<proteinExistence type="predicted"/>
<dbReference type="InterPro" id="IPR008792">
    <property type="entry name" value="PQQD"/>
</dbReference>
<dbReference type="InterPro" id="IPR041881">
    <property type="entry name" value="PqqD_sf"/>
</dbReference>
<accession>A0A9D2NXE8</accession>
<comment type="caution">
    <text evidence="1">The sequence shown here is derived from an EMBL/GenBank/DDBJ whole genome shotgun (WGS) entry which is preliminary data.</text>
</comment>
<dbReference type="Pfam" id="PF05402">
    <property type="entry name" value="PqqD"/>
    <property type="match status" value="1"/>
</dbReference>
<dbReference type="Proteomes" id="UP000823894">
    <property type="component" value="Unassembled WGS sequence"/>
</dbReference>